<proteinExistence type="predicted"/>
<feature type="region of interest" description="Disordered" evidence="1">
    <location>
        <begin position="276"/>
        <end position="305"/>
    </location>
</feature>
<comment type="caution">
    <text evidence="3">The sequence shown here is derived from an EMBL/GenBank/DDBJ whole genome shotgun (WGS) entry which is preliminary data.</text>
</comment>
<protein>
    <submittedName>
        <fullName evidence="3">Uncharacterized protein</fullName>
    </submittedName>
</protein>
<keyword evidence="2" id="KW-0732">Signal</keyword>
<feature type="compositionally biased region" description="Basic and acidic residues" evidence="1">
    <location>
        <begin position="287"/>
        <end position="297"/>
    </location>
</feature>
<reference evidence="3 4" key="1">
    <citation type="submission" date="2018-04" db="EMBL/GenBank/DDBJ databases">
        <title>Genomic Encyclopedia of Archaeal and Bacterial Type Strains, Phase II (KMG-II): from individual species to whole genera.</title>
        <authorList>
            <person name="Goeker M."/>
        </authorList>
    </citation>
    <scope>NUCLEOTIDE SEQUENCE [LARGE SCALE GENOMIC DNA]</scope>
    <source>
        <strain evidence="3 4">DSM 26809</strain>
    </source>
</reference>
<name>A0A2T5J625_9SPHI</name>
<evidence type="ECO:0000313" key="3">
    <source>
        <dbReference type="EMBL" id="PTQ93642.1"/>
    </source>
</evidence>
<sequence length="305" mass="35740">MKKLLPILFLFATISNAFAQHSDERSRLQSLKMYEDSLIHLGKRIVEDNNELERQNANYNFIKTLTSALKVNNSFIYKFDSLKYVSILNAPDNRFRIFSWYVQYADGSYRFFGTIQMNTGGPLQMFPLKDYTPLLDKAPEDSVLTDGRWYGAQYYKIIPVYGSKPYYMLLGWKGNTVESTKKVIEVLSFQKNKPVLGMEVFNGTTKKRRVFEYTRQASMLLRFVAERNLIVFDHLAPPDKKLKDKPQTYGPDLSYDGYQLKNGKWTLIENLDMRNMPNPEDDQYIEPNKRPMGERKKILPIRKQQ</sequence>
<feature type="signal peptide" evidence="2">
    <location>
        <begin position="1"/>
        <end position="19"/>
    </location>
</feature>
<evidence type="ECO:0000313" key="4">
    <source>
        <dbReference type="Proteomes" id="UP000244168"/>
    </source>
</evidence>
<dbReference type="AlphaFoldDB" id="A0A2T5J625"/>
<organism evidence="3 4">
    <name type="scientific">Mucilaginibacter yixingensis</name>
    <dbReference type="NCBI Taxonomy" id="1295612"/>
    <lineage>
        <taxon>Bacteria</taxon>
        <taxon>Pseudomonadati</taxon>
        <taxon>Bacteroidota</taxon>
        <taxon>Sphingobacteriia</taxon>
        <taxon>Sphingobacteriales</taxon>
        <taxon>Sphingobacteriaceae</taxon>
        <taxon>Mucilaginibacter</taxon>
    </lineage>
</organism>
<dbReference type="EMBL" id="QAOQ01000008">
    <property type="protein sequence ID" value="PTQ93642.1"/>
    <property type="molecule type" value="Genomic_DNA"/>
</dbReference>
<gene>
    <name evidence="3" type="ORF">C8P68_108104</name>
</gene>
<dbReference type="RefSeq" id="WP_107830849.1">
    <property type="nucleotide sequence ID" value="NZ_CP160205.1"/>
</dbReference>
<dbReference type="Proteomes" id="UP000244168">
    <property type="component" value="Unassembled WGS sequence"/>
</dbReference>
<evidence type="ECO:0000256" key="2">
    <source>
        <dbReference type="SAM" id="SignalP"/>
    </source>
</evidence>
<keyword evidence="4" id="KW-1185">Reference proteome</keyword>
<feature type="chain" id="PRO_5015526836" evidence="2">
    <location>
        <begin position="20"/>
        <end position="305"/>
    </location>
</feature>
<evidence type="ECO:0000256" key="1">
    <source>
        <dbReference type="SAM" id="MobiDB-lite"/>
    </source>
</evidence>
<accession>A0A2T5J625</accession>
<dbReference type="OrthoDB" id="788168at2"/>